<gene>
    <name evidence="1" type="ORF">HC175_11915</name>
</gene>
<sequence>MRNYIKYIGILALGMVACEPEFENPVDEQGAYTSGEADFSNYVALGNSLTAGYADNALYITGQQNSYPNILAHQFAKVQETGMFLQPLMADNAGGLLLNGNQIAGTRLVLAVGANGPAPMNYTGSQPTTEVLNKLTGSFNNMGVPGAKSFHLVAPGYGNPAGVATGAANPYFARFASADNATVLEDAAAQNPTFFSLWIGNNDVLSFATSGGAGVDQTGNMDPSKYGPNDITDPQVFGSVYMNLVNAMIAAGAEEGVLLNIPNVTDVPFFTTVPHAPLSPANSSFGPMIPTLNATFAQLNPALTALRGVSEETPGESVYSIEFSASAASPVLIHDESLPNISEQLTEVLVNNGMDRGLATIYGMQYGQARQATAQDLLVLTSSGAIGQVNTQRVAALMAMGLTQEQAGQLSVNGVTYPMEDKFVLVPSEIQAINTARTAYNQIIQQLAESKGLTFVDAAAILEETAGGGITFDGGVLTSTFATGGAFSLDGVHLTPRGYALVANRIIEAINSTYDATVPKVNIGAYGTITPSQDVN</sequence>
<dbReference type="PROSITE" id="PS51257">
    <property type="entry name" value="PROKAR_LIPOPROTEIN"/>
    <property type="match status" value="1"/>
</dbReference>
<dbReference type="RefSeq" id="WP_168138727.1">
    <property type="nucleotide sequence ID" value="NZ_JAAVJR010000006.1"/>
</dbReference>
<reference evidence="1 2" key="1">
    <citation type="submission" date="2020-03" db="EMBL/GenBank/DDBJ databases">
        <title>Salinimicrobium sp. nov, isolated from SCS.</title>
        <authorList>
            <person name="Cao W.R."/>
        </authorList>
    </citation>
    <scope>NUCLEOTIDE SEQUENCE [LARGE SCALE GENOMIC DNA]</scope>
    <source>
        <strain evidence="2">J15B91</strain>
    </source>
</reference>
<dbReference type="Gene3D" id="3.40.50.1110">
    <property type="entry name" value="SGNH hydrolase"/>
    <property type="match status" value="2"/>
</dbReference>
<comment type="caution">
    <text evidence="1">The sequence shown here is derived from an EMBL/GenBank/DDBJ whole genome shotgun (WGS) entry which is preliminary data.</text>
</comment>
<proteinExistence type="predicted"/>
<dbReference type="Proteomes" id="UP000703674">
    <property type="component" value="Unassembled WGS sequence"/>
</dbReference>
<dbReference type="EMBL" id="JAAVJR010000006">
    <property type="protein sequence ID" value="NJW53624.1"/>
    <property type="molecule type" value="Genomic_DNA"/>
</dbReference>
<organism evidence="1 2">
    <name type="scientific">Salinimicrobium oceani</name>
    <dbReference type="NCBI Taxonomy" id="2722702"/>
    <lineage>
        <taxon>Bacteria</taxon>
        <taxon>Pseudomonadati</taxon>
        <taxon>Bacteroidota</taxon>
        <taxon>Flavobacteriia</taxon>
        <taxon>Flavobacteriales</taxon>
        <taxon>Flavobacteriaceae</taxon>
        <taxon>Salinimicrobium</taxon>
    </lineage>
</organism>
<evidence type="ECO:0000313" key="1">
    <source>
        <dbReference type="EMBL" id="NJW53624.1"/>
    </source>
</evidence>
<protein>
    <submittedName>
        <fullName evidence="1">G-D-S-L family lipolytic protein</fullName>
    </submittedName>
</protein>
<name>A0ABX1D1U1_9FLAO</name>
<evidence type="ECO:0000313" key="2">
    <source>
        <dbReference type="Proteomes" id="UP000703674"/>
    </source>
</evidence>
<dbReference type="InterPro" id="IPR036514">
    <property type="entry name" value="SGNH_hydro_sf"/>
</dbReference>
<accession>A0ABX1D1U1</accession>
<dbReference type="SUPFAM" id="SSF52266">
    <property type="entry name" value="SGNH hydrolase"/>
    <property type="match status" value="2"/>
</dbReference>
<keyword evidence="2" id="KW-1185">Reference proteome</keyword>